<accession>A0ABQ0MHF8</accession>
<protein>
    <submittedName>
        <fullName evidence="3">SH3 domain-containing-like protein 1</fullName>
    </submittedName>
</protein>
<dbReference type="PANTHER" id="PTHR15629:SF2">
    <property type="entry name" value="SH3 DOMAIN-CONTAINING YSC84-LIKE PROTEIN 1"/>
    <property type="match status" value="1"/>
</dbReference>
<evidence type="ECO:0000256" key="1">
    <source>
        <dbReference type="SAM" id="Phobius"/>
    </source>
</evidence>
<proteinExistence type="predicted"/>
<keyword evidence="4" id="KW-1185">Reference proteome</keyword>
<sequence length="268" mass="28636">MGRKAYRVSLRQPGCRNINKIFSPGFFCVCIIIKGVDLHSPRRKFMRHRNFIVAAMMALVMALTTTAAYAESGAAKIEDCIEVVKAIKAIPEKGVPPMLFKDAQAIAIIPAVVKVGFVIGGRYGTGVVTVRDEKGKWTDPVFIKIAGGSLGWQIGAESTDLLLVFKTKKSAEGIFQGRFTLGADASVAAGPVGRSAEGATDLTLKAEIYSYSRSRGLFAGVALNGAAIMVDDDANASYYGRKYLGPRSVVAGEGVERSRAVAELLELL</sequence>
<organism evidence="3 4">
    <name type="scientific">Geoanaerobacter pelophilus</name>
    <dbReference type="NCBI Taxonomy" id="60036"/>
    <lineage>
        <taxon>Bacteria</taxon>
        <taxon>Pseudomonadati</taxon>
        <taxon>Thermodesulfobacteriota</taxon>
        <taxon>Desulfuromonadia</taxon>
        <taxon>Geobacterales</taxon>
        <taxon>Geobacteraceae</taxon>
        <taxon>Geoanaerobacter</taxon>
    </lineage>
</organism>
<feature type="domain" description="Ysc84 actin-binding" evidence="2">
    <location>
        <begin position="147"/>
        <end position="268"/>
    </location>
</feature>
<keyword evidence="1" id="KW-0812">Transmembrane</keyword>
<dbReference type="Proteomes" id="UP000194153">
    <property type="component" value="Unassembled WGS sequence"/>
</dbReference>
<name>A0ABQ0MHF8_9BACT</name>
<feature type="transmembrane region" description="Helical" evidence="1">
    <location>
        <begin position="51"/>
        <end position="70"/>
    </location>
</feature>
<dbReference type="InterPro" id="IPR051702">
    <property type="entry name" value="SH3_domain_YSC84-like"/>
</dbReference>
<reference evidence="4" key="1">
    <citation type="submission" date="2017-05" db="EMBL/GenBank/DDBJ databases">
        <title>Draft genome sequence of Geobacter pelophilus, a iron(III)-reducing bacteria.</title>
        <authorList>
            <person name="Aoyagi T."/>
            <person name="Koike H."/>
            <person name="Morita T."/>
            <person name="Sato Y."/>
            <person name="Habe H."/>
            <person name="Hori T."/>
        </authorList>
    </citation>
    <scope>NUCLEOTIDE SEQUENCE [LARGE SCALE GENOMIC DNA]</scope>
    <source>
        <strain evidence="4">Drf2</strain>
    </source>
</reference>
<dbReference type="InterPro" id="IPR007461">
    <property type="entry name" value="Ysc84_actin-binding"/>
</dbReference>
<keyword evidence="1" id="KW-1133">Transmembrane helix</keyword>
<dbReference type="PANTHER" id="PTHR15629">
    <property type="entry name" value="SH3YL1 PROTEIN"/>
    <property type="match status" value="1"/>
</dbReference>
<gene>
    <name evidence="3" type="ORF">GPEL0_01f1710</name>
</gene>
<comment type="caution">
    <text evidence="3">The sequence shown here is derived from an EMBL/GenBank/DDBJ whole genome shotgun (WGS) entry which is preliminary data.</text>
</comment>
<evidence type="ECO:0000313" key="4">
    <source>
        <dbReference type="Proteomes" id="UP000194153"/>
    </source>
</evidence>
<dbReference type="CDD" id="cd11524">
    <property type="entry name" value="SYLF"/>
    <property type="match status" value="1"/>
</dbReference>
<evidence type="ECO:0000313" key="3">
    <source>
        <dbReference type="EMBL" id="GAW66374.1"/>
    </source>
</evidence>
<evidence type="ECO:0000259" key="2">
    <source>
        <dbReference type="Pfam" id="PF04366"/>
    </source>
</evidence>
<dbReference type="EMBL" id="BDQG01000001">
    <property type="protein sequence ID" value="GAW66374.1"/>
    <property type="molecule type" value="Genomic_DNA"/>
</dbReference>
<keyword evidence="1" id="KW-0472">Membrane</keyword>
<dbReference type="Pfam" id="PF04366">
    <property type="entry name" value="Ysc84"/>
    <property type="match status" value="1"/>
</dbReference>